<dbReference type="EMBL" id="ANJA01003571">
    <property type="protein sequence ID" value="ETO62557.1"/>
    <property type="molecule type" value="Genomic_DNA"/>
</dbReference>
<protein>
    <submittedName>
        <fullName evidence="1">Uncharacterized protein</fullName>
    </submittedName>
</protein>
<organism evidence="1 2">
    <name type="scientific">Phytophthora nicotianae P1976</name>
    <dbReference type="NCBI Taxonomy" id="1317066"/>
    <lineage>
        <taxon>Eukaryota</taxon>
        <taxon>Sar</taxon>
        <taxon>Stramenopiles</taxon>
        <taxon>Oomycota</taxon>
        <taxon>Peronosporomycetes</taxon>
        <taxon>Peronosporales</taxon>
        <taxon>Peronosporaceae</taxon>
        <taxon>Phytophthora</taxon>
    </lineage>
</organism>
<reference evidence="1 2" key="1">
    <citation type="submission" date="2013-11" db="EMBL/GenBank/DDBJ databases">
        <title>The Genome Sequence of Phytophthora parasitica P1976.</title>
        <authorList>
            <consortium name="The Broad Institute Genomics Platform"/>
            <person name="Russ C."/>
            <person name="Tyler B."/>
            <person name="Panabieres F."/>
            <person name="Shan W."/>
            <person name="Tripathy S."/>
            <person name="Grunwald N."/>
            <person name="Machado M."/>
            <person name="Johnson C.S."/>
            <person name="Walker B."/>
            <person name="Young S."/>
            <person name="Zeng Q."/>
            <person name="Gargeya S."/>
            <person name="Fitzgerald M."/>
            <person name="Haas B."/>
            <person name="Abouelleil A."/>
            <person name="Allen A.W."/>
            <person name="Alvarado L."/>
            <person name="Arachchi H.M."/>
            <person name="Berlin A.M."/>
            <person name="Chapman S.B."/>
            <person name="Gainer-Dewar J."/>
            <person name="Goldberg J."/>
            <person name="Griggs A."/>
            <person name="Gujja S."/>
            <person name="Hansen M."/>
            <person name="Howarth C."/>
            <person name="Imamovic A."/>
            <person name="Ireland A."/>
            <person name="Larimer J."/>
            <person name="McCowan C."/>
            <person name="Murphy C."/>
            <person name="Pearson M."/>
            <person name="Poon T.W."/>
            <person name="Priest M."/>
            <person name="Roberts A."/>
            <person name="Saif S."/>
            <person name="Shea T."/>
            <person name="Sisk P."/>
            <person name="Sykes S."/>
            <person name="Wortman J."/>
            <person name="Nusbaum C."/>
            <person name="Birren B."/>
        </authorList>
    </citation>
    <scope>NUCLEOTIDE SEQUENCE [LARGE SCALE GENOMIC DNA]</scope>
    <source>
        <strain evidence="1 2">P1976</strain>
    </source>
</reference>
<proteinExistence type="predicted"/>
<comment type="caution">
    <text evidence="1">The sequence shown here is derived from an EMBL/GenBank/DDBJ whole genome shotgun (WGS) entry which is preliminary data.</text>
</comment>
<gene>
    <name evidence="1" type="ORF">F444_19543</name>
</gene>
<evidence type="ECO:0000313" key="1">
    <source>
        <dbReference type="EMBL" id="ETO62557.1"/>
    </source>
</evidence>
<accession>A0A080Z7E6</accession>
<sequence>MALVNRLNIGIQPVNDGGLLDTDALAAADTSPEMQADSTMDSSESIEDGLAIATNSNTDMLNGFRTESSVNMRT</sequence>
<dbReference type="AlphaFoldDB" id="A0A080Z7E6"/>
<evidence type="ECO:0000313" key="2">
    <source>
        <dbReference type="Proteomes" id="UP000028582"/>
    </source>
</evidence>
<dbReference type="Proteomes" id="UP000028582">
    <property type="component" value="Unassembled WGS sequence"/>
</dbReference>
<name>A0A080Z7E6_PHYNI</name>